<dbReference type="Proteomes" id="UP001198034">
    <property type="component" value="Unassembled WGS sequence"/>
</dbReference>
<keyword evidence="1" id="KW-1133">Transmembrane helix</keyword>
<protein>
    <submittedName>
        <fullName evidence="2">Uncharacterized protein</fullName>
    </submittedName>
</protein>
<comment type="caution">
    <text evidence="2">The sequence shown here is derived from an EMBL/GenBank/DDBJ whole genome shotgun (WGS) entry which is preliminary data.</text>
</comment>
<dbReference type="EMBL" id="JAJAWG010000005">
    <property type="protein sequence ID" value="MCB5196481.1"/>
    <property type="molecule type" value="Genomic_DNA"/>
</dbReference>
<organism evidence="2 3">
    <name type="scientific">Deefgea salmonis</name>
    <dbReference type="NCBI Taxonomy" id="2875502"/>
    <lineage>
        <taxon>Bacteria</taxon>
        <taxon>Pseudomonadati</taxon>
        <taxon>Pseudomonadota</taxon>
        <taxon>Betaproteobacteria</taxon>
        <taxon>Neisseriales</taxon>
        <taxon>Chitinibacteraceae</taxon>
        <taxon>Deefgea</taxon>
    </lineage>
</organism>
<keyword evidence="1" id="KW-0472">Membrane</keyword>
<evidence type="ECO:0000313" key="3">
    <source>
        <dbReference type="Proteomes" id="UP001198034"/>
    </source>
</evidence>
<sequence length="359" mass="40019">MTVSNPTDGEEPKNISLKLLLGLKPIAEPATSVGIVYLYPLRTTDMTDFEELEPADAANQLRIFLSSIASLTLESDAFPKRIPLDAAIAKALSGEEVEQLAEEYIKAATWQKREDDSQDIKLPIRTEDEAASSYLIRLIQHEIDLNRHAWKKLISSSGIFDQVHKSASALGSTLSEFEKLTKKPLESTLGNYSNHTDHLRRPNFSFVEQARELAEVRSEEMELTRLTGKMTAESAKALKDLVEAATTLMEQMDERDQRSDESTRKQIKIALWSVGSSAFLALIATVFAGFSYYQDKNNNSAGDQWQDKVLTAIERGTQQSFILERENQALLEQVKSQGALIANLEAAQRANAKTPRTAQ</sequence>
<gene>
    <name evidence="2" type="ORF">LG219_09390</name>
</gene>
<feature type="transmembrane region" description="Helical" evidence="1">
    <location>
        <begin position="269"/>
        <end position="293"/>
    </location>
</feature>
<evidence type="ECO:0000256" key="1">
    <source>
        <dbReference type="SAM" id="Phobius"/>
    </source>
</evidence>
<accession>A0ABS8BL93</accession>
<name>A0ABS8BL93_9NEIS</name>
<dbReference type="RefSeq" id="WP_226764236.1">
    <property type="nucleotide sequence ID" value="NZ_JAJAWG010000005.1"/>
</dbReference>
<evidence type="ECO:0000313" key="2">
    <source>
        <dbReference type="EMBL" id="MCB5196481.1"/>
    </source>
</evidence>
<proteinExistence type="predicted"/>
<reference evidence="2 3" key="1">
    <citation type="submission" date="2021-10" db="EMBL/GenBank/DDBJ databases">
        <authorList>
            <person name="Chen M."/>
        </authorList>
    </citation>
    <scope>NUCLEOTIDE SEQUENCE [LARGE SCALE GENOMIC DNA]</scope>
    <source>
        <strain evidence="2 3">H3-26</strain>
    </source>
</reference>
<keyword evidence="1" id="KW-0812">Transmembrane</keyword>
<keyword evidence="3" id="KW-1185">Reference proteome</keyword>